<feature type="active site" evidence="4">
    <location>
        <position position="39"/>
    </location>
</feature>
<dbReference type="PANTHER" id="PTHR42872:SF6">
    <property type="entry name" value="PROTEIN-GLUTAMATE METHYLESTERASE_PROTEIN-GLUTAMINE GLUTAMINASE"/>
    <property type="match status" value="1"/>
</dbReference>
<keyword evidence="7" id="KW-1185">Reference proteome</keyword>
<feature type="active site" evidence="4">
    <location>
        <position position="131"/>
    </location>
</feature>
<dbReference type="RefSeq" id="WP_058460739.1">
    <property type="nucleotide sequence ID" value="NZ_CAAAIY010000007.1"/>
</dbReference>
<dbReference type="Gene3D" id="3.40.50.180">
    <property type="entry name" value="Methylesterase CheB, C-terminal domain"/>
    <property type="match status" value="1"/>
</dbReference>
<dbReference type="GO" id="GO:0005737">
    <property type="term" value="C:cytoplasm"/>
    <property type="evidence" value="ECO:0007669"/>
    <property type="project" value="InterPro"/>
</dbReference>
<reference evidence="6 7" key="1">
    <citation type="submission" date="2015-11" db="EMBL/GenBank/DDBJ databases">
        <title>Genomic analysis of 38 Legionella species identifies large and diverse effector repertoires.</title>
        <authorList>
            <person name="Burstein D."/>
            <person name="Amaro F."/>
            <person name="Zusman T."/>
            <person name="Lifshitz Z."/>
            <person name="Cohen O."/>
            <person name="Gilbert J.A."/>
            <person name="Pupko T."/>
            <person name="Shuman H.A."/>
            <person name="Segal G."/>
        </authorList>
    </citation>
    <scope>NUCLEOTIDE SEQUENCE [LARGE SCALE GENOMIC DNA]</scope>
    <source>
        <strain evidence="6 7">WIGA</strain>
    </source>
</reference>
<protein>
    <recommendedName>
        <fullName evidence="2">protein-glutamate methylesterase</fullName>
        <ecNumber evidence="2">3.1.1.61</ecNumber>
    </recommendedName>
</protein>
<dbReference type="EC" id="3.1.1.61" evidence="2"/>
<dbReference type="Pfam" id="PF01339">
    <property type="entry name" value="CheB_methylest"/>
    <property type="match status" value="1"/>
</dbReference>
<proteinExistence type="predicted"/>
<name>A0A0W0RF04_LEGBO</name>
<evidence type="ECO:0000313" key="6">
    <source>
        <dbReference type="EMBL" id="KTC69681.1"/>
    </source>
</evidence>
<evidence type="ECO:0000256" key="4">
    <source>
        <dbReference type="PROSITE-ProRule" id="PRU00050"/>
    </source>
</evidence>
<dbReference type="InterPro" id="IPR000673">
    <property type="entry name" value="Sig_transdc_resp-reg_Me-estase"/>
</dbReference>
<gene>
    <name evidence="6" type="primary">cheB_2</name>
    <name evidence="6" type="ORF">Lboz_3197</name>
</gene>
<keyword evidence="4" id="KW-0145">Chemotaxis</keyword>
<sequence>MFKNYIIVIGGSAGAITALDSLLSPLPADFPATILIVVHIPPTPISRLPQVISHFTKIPVVNPFNGLPLESNRIYVAPSNVHMIIENDTISLKHSPKINKCRPAIDPLFSSAAYHHENRVIGILLSGLLNDGSAGLKEIKEHKGITIIQSLEEAEYPDMPKNAAQNTTIDHCLPTHDIASLLIKYINNPLPPLNSNK</sequence>
<dbReference type="CDD" id="cd16433">
    <property type="entry name" value="CheB"/>
    <property type="match status" value="1"/>
</dbReference>
<dbReference type="PANTHER" id="PTHR42872">
    <property type="entry name" value="PROTEIN-GLUTAMATE METHYLESTERASE/PROTEIN-GLUTAMINE GLUTAMINASE"/>
    <property type="match status" value="1"/>
</dbReference>
<dbReference type="GO" id="GO:0008984">
    <property type="term" value="F:protein-glutamate methylesterase activity"/>
    <property type="evidence" value="ECO:0007669"/>
    <property type="project" value="UniProtKB-EC"/>
</dbReference>
<feature type="domain" description="CheB-type methylesterase" evidence="5">
    <location>
        <begin position="1"/>
        <end position="189"/>
    </location>
</feature>
<dbReference type="PROSITE" id="PS50122">
    <property type="entry name" value="CHEB"/>
    <property type="match status" value="1"/>
</dbReference>
<dbReference type="OrthoDB" id="9793421at2"/>
<dbReference type="Proteomes" id="UP000054695">
    <property type="component" value="Unassembled WGS sequence"/>
</dbReference>
<comment type="caution">
    <text evidence="6">The sequence shown here is derived from an EMBL/GenBank/DDBJ whole genome shotgun (WGS) entry which is preliminary data.</text>
</comment>
<comment type="catalytic activity">
    <reaction evidence="3">
        <text>[protein]-L-glutamate 5-O-methyl ester + H2O = L-glutamyl-[protein] + methanol + H(+)</text>
        <dbReference type="Rhea" id="RHEA:23236"/>
        <dbReference type="Rhea" id="RHEA-COMP:10208"/>
        <dbReference type="Rhea" id="RHEA-COMP:10311"/>
        <dbReference type="ChEBI" id="CHEBI:15377"/>
        <dbReference type="ChEBI" id="CHEBI:15378"/>
        <dbReference type="ChEBI" id="CHEBI:17790"/>
        <dbReference type="ChEBI" id="CHEBI:29973"/>
        <dbReference type="ChEBI" id="CHEBI:82795"/>
        <dbReference type="EC" id="3.1.1.61"/>
    </reaction>
</comment>
<evidence type="ECO:0000256" key="1">
    <source>
        <dbReference type="ARBA" id="ARBA00022801"/>
    </source>
</evidence>
<evidence type="ECO:0000256" key="2">
    <source>
        <dbReference type="ARBA" id="ARBA00039140"/>
    </source>
</evidence>
<evidence type="ECO:0000259" key="5">
    <source>
        <dbReference type="PROSITE" id="PS50122"/>
    </source>
</evidence>
<dbReference type="GO" id="GO:0006935">
    <property type="term" value="P:chemotaxis"/>
    <property type="evidence" value="ECO:0007669"/>
    <property type="project" value="UniProtKB-UniRule"/>
</dbReference>
<keyword evidence="1 4" id="KW-0378">Hydrolase</keyword>
<dbReference type="SUPFAM" id="SSF52738">
    <property type="entry name" value="Methylesterase CheB, C-terminal domain"/>
    <property type="match status" value="1"/>
</dbReference>
<feature type="active site" evidence="4">
    <location>
        <position position="12"/>
    </location>
</feature>
<evidence type="ECO:0000313" key="7">
    <source>
        <dbReference type="Proteomes" id="UP000054695"/>
    </source>
</evidence>
<dbReference type="AlphaFoldDB" id="A0A0W0RF04"/>
<dbReference type="EMBL" id="LNXU01000045">
    <property type="protein sequence ID" value="KTC69681.1"/>
    <property type="molecule type" value="Genomic_DNA"/>
</dbReference>
<dbReference type="PATRIC" id="fig|447.4.peg.3415"/>
<organism evidence="6 7">
    <name type="scientific">Legionella bozemanae</name>
    <name type="common">Fluoribacter bozemanae</name>
    <dbReference type="NCBI Taxonomy" id="447"/>
    <lineage>
        <taxon>Bacteria</taxon>
        <taxon>Pseudomonadati</taxon>
        <taxon>Pseudomonadota</taxon>
        <taxon>Gammaproteobacteria</taxon>
        <taxon>Legionellales</taxon>
        <taxon>Legionellaceae</taxon>
        <taxon>Legionella</taxon>
    </lineage>
</organism>
<evidence type="ECO:0000256" key="3">
    <source>
        <dbReference type="ARBA" id="ARBA00048267"/>
    </source>
</evidence>
<dbReference type="GO" id="GO:0000156">
    <property type="term" value="F:phosphorelay response regulator activity"/>
    <property type="evidence" value="ECO:0007669"/>
    <property type="project" value="InterPro"/>
</dbReference>
<dbReference type="STRING" id="447.Lboz_3197"/>
<dbReference type="InterPro" id="IPR035909">
    <property type="entry name" value="CheB_C"/>
</dbReference>
<accession>A0A0W0RF04</accession>